<dbReference type="AlphaFoldDB" id="A0A368YIK6"/>
<keyword evidence="3" id="KW-1185">Reference proteome</keyword>
<dbReference type="Pfam" id="PF24698">
    <property type="entry name" value="DUF7662"/>
    <property type="match status" value="1"/>
</dbReference>
<gene>
    <name evidence="2" type="ORF">C7476_11517</name>
</gene>
<evidence type="ECO:0000259" key="1">
    <source>
        <dbReference type="Pfam" id="PF24698"/>
    </source>
</evidence>
<organism evidence="2 3">
    <name type="scientific">Phyllobacterium bourgognense</name>
    <dbReference type="NCBI Taxonomy" id="314236"/>
    <lineage>
        <taxon>Bacteria</taxon>
        <taxon>Pseudomonadati</taxon>
        <taxon>Pseudomonadota</taxon>
        <taxon>Alphaproteobacteria</taxon>
        <taxon>Hyphomicrobiales</taxon>
        <taxon>Phyllobacteriaceae</taxon>
        <taxon>Phyllobacterium</taxon>
    </lineage>
</organism>
<dbReference type="OrthoDB" id="3480230at2"/>
<dbReference type="Proteomes" id="UP000253324">
    <property type="component" value="Unassembled WGS sequence"/>
</dbReference>
<comment type="caution">
    <text evidence="2">The sequence shown here is derived from an EMBL/GenBank/DDBJ whole genome shotgun (WGS) entry which is preliminary data.</text>
</comment>
<sequence>MTKYAGLTDYLKRRTEGELTLTFDEIAAIINGYLPKSAEQSQYWEDAAKMCAGHKASQRAGYKTYLVHGNDKVRFIRS</sequence>
<evidence type="ECO:0000313" key="3">
    <source>
        <dbReference type="Proteomes" id="UP000253324"/>
    </source>
</evidence>
<accession>A0A368YIK6</accession>
<evidence type="ECO:0000313" key="2">
    <source>
        <dbReference type="EMBL" id="RCW80052.1"/>
    </source>
</evidence>
<dbReference type="InterPro" id="IPR056079">
    <property type="entry name" value="DUF7662"/>
</dbReference>
<dbReference type="EMBL" id="QPJM01000015">
    <property type="protein sequence ID" value="RCW80052.1"/>
    <property type="molecule type" value="Genomic_DNA"/>
</dbReference>
<feature type="domain" description="DUF7662" evidence="1">
    <location>
        <begin position="4"/>
        <end position="77"/>
    </location>
</feature>
<dbReference type="RefSeq" id="WP_114431810.1">
    <property type="nucleotide sequence ID" value="NZ_QPJM01000015.1"/>
</dbReference>
<name>A0A368YIK6_9HYPH</name>
<protein>
    <recommendedName>
        <fullName evidence="1">DUF7662 domain-containing protein</fullName>
    </recommendedName>
</protein>
<reference evidence="2 3" key="1">
    <citation type="submission" date="2018-07" db="EMBL/GenBank/DDBJ databases">
        <title>Genomic Encyclopedia of Type Strains, Phase III (KMG-III): the genomes of soil and plant-associated and newly described type strains.</title>
        <authorList>
            <person name="Whitman W."/>
        </authorList>
    </citation>
    <scope>NUCLEOTIDE SEQUENCE [LARGE SCALE GENOMIC DNA]</scope>
    <source>
        <strain evidence="2 3">31-25a</strain>
    </source>
</reference>
<proteinExistence type="predicted"/>